<evidence type="ECO:0000259" key="1">
    <source>
        <dbReference type="Pfam" id="PF20670"/>
    </source>
</evidence>
<evidence type="ECO:0000313" key="2">
    <source>
        <dbReference type="EMBL" id="GMI33622.1"/>
    </source>
</evidence>
<accession>A0A9W7G2U7</accession>
<dbReference type="AlphaFoldDB" id="A0A9W7G2U7"/>
<comment type="caution">
    <text evidence="2">The sequence shown here is derived from an EMBL/GenBank/DDBJ whole genome shotgun (WGS) entry which is preliminary data.</text>
</comment>
<protein>
    <recommendedName>
        <fullName evidence="1">DUF6816 domain-containing protein</fullName>
    </recommendedName>
</protein>
<dbReference type="OrthoDB" id="195555at2759"/>
<reference evidence="3" key="1">
    <citation type="journal article" date="2023" name="Commun. Biol.">
        <title>Genome analysis of Parmales, the sister group of diatoms, reveals the evolutionary specialization of diatoms from phago-mixotrophs to photoautotrophs.</title>
        <authorList>
            <person name="Ban H."/>
            <person name="Sato S."/>
            <person name="Yoshikawa S."/>
            <person name="Yamada K."/>
            <person name="Nakamura Y."/>
            <person name="Ichinomiya M."/>
            <person name="Sato N."/>
            <person name="Blanc-Mathieu R."/>
            <person name="Endo H."/>
            <person name="Kuwata A."/>
            <person name="Ogata H."/>
        </authorList>
    </citation>
    <scope>NUCLEOTIDE SEQUENCE [LARGE SCALE GENOMIC DNA]</scope>
</reference>
<sequence length="226" mass="25241">MYPAWLEGTWDCTETFRGYEFPSKVPKEKIVSRTSLPGFTKLSISRFADIGRQSTRYSLTFSLDDSGVVRESYADNIKASIEAHTDRREVVDGVDASAGNPNRMTIRMRAGGRNGERIEMFVNKRRSESLSGGDVFLCSEQVRQVTLGGPTLQEPGVARMVVGEYQHFFTYRRGLGGEGGGDDEGNYFRANVLTAVYVDTQQDSDLFTDVNRPVIVYSHNIVGKRV</sequence>
<dbReference type="Proteomes" id="UP001165065">
    <property type="component" value="Unassembled WGS sequence"/>
</dbReference>
<evidence type="ECO:0000313" key="3">
    <source>
        <dbReference type="Proteomes" id="UP001165065"/>
    </source>
</evidence>
<proteinExistence type="predicted"/>
<keyword evidence="3" id="KW-1185">Reference proteome</keyword>
<dbReference type="EMBL" id="BRYA01000831">
    <property type="protein sequence ID" value="GMI33622.1"/>
    <property type="molecule type" value="Genomic_DNA"/>
</dbReference>
<name>A0A9W7G2U7_9STRA</name>
<feature type="domain" description="DUF6816" evidence="1">
    <location>
        <begin position="1"/>
        <end position="219"/>
    </location>
</feature>
<dbReference type="InterPro" id="IPR049213">
    <property type="entry name" value="DUF6816"/>
</dbReference>
<organism evidence="2 3">
    <name type="scientific">Triparma columacea</name>
    <dbReference type="NCBI Taxonomy" id="722753"/>
    <lineage>
        <taxon>Eukaryota</taxon>
        <taxon>Sar</taxon>
        <taxon>Stramenopiles</taxon>
        <taxon>Ochrophyta</taxon>
        <taxon>Bolidophyceae</taxon>
        <taxon>Parmales</taxon>
        <taxon>Triparmaceae</taxon>
        <taxon>Triparma</taxon>
    </lineage>
</organism>
<dbReference type="Pfam" id="PF20670">
    <property type="entry name" value="DUF6816"/>
    <property type="match status" value="1"/>
</dbReference>
<gene>
    <name evidence="2" type="ORF">TrCOL_g8228</name>
</gene>